<keyword evidence="2" id="KW-1185">Reference proteome</keyword>
<proteinExistence type="predicted"/>
<dbReference type="Proteomes" id="UP000814128">
    <property type="component" value="Unassembled WGS sequence"/>
</dbReference>
<reference evidence="1" key="1">
    <citation type="submission" date="2021-02" db="EMBL/GenBank/DDBJ databases">
        <authorList>
            <consortium name="DOE Joint Genome Institute"/>
            <person name="Ahrendt S."/>
            <person name="Looney B.P."/>
            <person name="Miyauchi S."/>
            <person name="Morin E."/>
            <person name="Drula E."/>
            <person name="Courty P.E."/>
            <person name="Chicoki N."/>
            <person name="Fauchery L."/>
            <person name="Kohler A."/>
            <person name="Kuo A."/>
            <person name="Labutti K."/>
            <person name="Pangilinan J."/>
            <person name="Lipzen A."/>
            <person name="Riley R."/>
            <person name="Andreopoulos W."/>
            <person name="He G."/>
            <person name="Johnson J."/>
            <person name="Barry K.W."/>
            <person name="Grigoriev I.V."/>
            <person name="Nagy L."/>
            <person name="Hibbett D."/>
            <person name="Henrissat B."/>
            <person name="Matheny P.B."/>
            <person name="Labbe J."/>
            <person name="Martin F."/>
        </authorList>
    </citation>
    <scope>NUCLEOTIDE SEQUENCE</scope>
    <source>
        <strain evidence="1">EC-137</strain>
    </source>
</reference>
<name>A0ACB8QMN4_9AGAM</name>
<feature type="non-terminal residue" evidence="1">
    <location>
        <position position="1"/>
    </location>
</feature>
<reference evidence="1" key="2">
    <citation type="journal article" date="2022" name="New Phytol.">
        <title>Evolutionary transition to the ectomycorrhizal habit in the genomes of a hyperdiverse lineage of mushroom-forming fungi.</title>
        <authorList>
            <person name="Looney B."/>
            <person name="Miyauchi S."/>
            <person name="Morin E."/>
            <person name="Drula E."/>
            <person name="Courty P.E."/>
            <person name="Kohler A."/>
            <person name="Kuo A."/>
            <person name="LaButti K."/>
            <person name="Pangilinan J."/>
            <person name="Lipzen A."/>
            <person name="Riley R."/>
            <person name="Andreopoulos W."/>
            <person name="He G."/>
            <person name="Johnson J."/>
            <person name="Nolan M."/>
            <person name="Tritt A."/>
            <person name="Barry K.W."/>
            <person name="Grigoriev I.V."/>
            <person name="Nagy L.G."/>
            <person name="Hibbett D."/>
            <person name="Henrissat B."/>
            <person name="Matheny P.B."/>
            <person name="Labbe J."/>
            <person name="Martin F.M."/>
        </authorList>
    </citation>
    <scope>NUCLEOTIDE SEQUENCE</scope>
    <source>
        <strain evidence="1">EC-137</strain>
    </source>
</reference>
<sequence length="448" mass="50111">ASPSPNATGHLIFNSVVSLLQLWPNTMWPAGHSIVPASIPAGTVLYHGWTAEEQGPGRSTDGIPKGPEWLAFDPEHAYIFCCNTLVFSTMRQLNLLYFDGSSAAKALRSGSTRNLTSMGTQNLVAWGELRPEGEHDELGRIQALCDWGRRYSLDGFVRMDLSIRVTTCRMHSGAVCLRMLLRTHQMDGAGPDSSITIIQSIVSGSWHHRDPGETRVHLDVSSLVTFYDPALQSLVGRRSGIPRFQHQLMGISSADVQAKLDELRDVLTREAGGGGVDWRSVTRVIIDRYASRLTQLDYTLRSGVLFANASEQAFAARDQLLVMLSPFYTTNDMPPRDARPDGAWLSDVVRRCSSEPVIGPTFTLDTPQERIIRKAIKETVREICRRLGLMWLDAFDIEQANERTAAHAIDGWRTHIMELMTWLDWSVWSVCRPSCALDEFCYLSTRPY</sequence>
<evidence type="ECO:0000313" key="1">
    <source>
        <dbReference type="EMBL" id="KAI0033101.1"/>
    </source>
</evidence>
<comment type="caution">
    <text evidence="1">The sequence shown here is derived from an EMBL/GenBank/DDBJ whole genome shotgun (WGS) entry which is preliminary data.</text>
</comment>
<gene>
    <name evidence="1" type="ORF">K488DRAFT_35988</name>
</gene>
<protein>
    <submittedName>
        <fullName evidence="1">Uncharacterized protein</fullName>
    </submittedName>
</protein>
<feature type="non-terminal residue" evidence="1">
    <location>
        <position position="448"/>
    </location>
</feature>
<organism evidence="1 2">
    <name type="scientific">Vararia minispora EC-137</name>
    <dbReference type="NCBI Taxonomy" id="1314806"/>
    <lineage>
        <taxon>Eukaryota</taxon>
        <taxon>Fungi</taxon>
        <taxon>Dikarya</taxon>
        <taxon>Basidiomycota</taxon>
        <taxon>Agaricomycotina</taxon>
        <taxon>Agaricomycetes</taxon>
        <taxon>Russulales</taxon>
        <taxon>Lachnocladiaceae</taxon>
        <taxon>Vararia</taxon>
    </lineage>
</organism>
<dbReference type="EMBL" id="MU273528">
    <property type="protein sequence ID" value="KAI0033101.1"/>
    <property type="molecule type" value="Genomic_DNA"/>
</dbReference>
<accession>A0ACB8QMN4</accession>
<evidence type="ECO:0000313" key="2">
    <source>
        <dbReference type="Proteomes" id="UP000814128"/>
    </source>
</evidence>